<dbReference type="Gene3D" id="1.10.260.40">
    <property type="entry name" value="lambda repressor-like DNA-binding domains"/>
    <property type="match status" value="1"/>
</dbReference>
<evidence type="ECO:0000313" key="4">
    <source>
        <dbReference type="Proteomes" id="UP001190002"/>
    </source>
</evidence>
<name>A0AAD2AHN9_9RALS</name>
<dbReference type="AlphaFoldDB" id="A0AAD2AHN9"/>
<evidence type="ECO:0000313" key="5">
    <source>
        <dbReference type="Proteomes" id="UP001190452"/>
    </source>
</evidence>
<evidence type="ECO:0000313" key="3">
    <source>
        <dbReference type="EMBL" id="CAJ0854957.1"/>
    </source>
</evidence>
<dbReference type="RefSeq" id="WP_244190964.1">
    <property type="nucleotide sequence ID" value="NZ_CATVXE010000001.1"/>
</dbReference>
<dbReference type="EMBL" id="CAUDKV010000002">
    <property type="protein sequence ID" value="CAJ0854957.1"/>
    <property type="molecule type" value="Genomic_DNA"/>
</dbReference>
<keyword evidence="5" id="KW-1185">Reference proteome</keyword>
<organism evidence="2 4">
    <name type="scientific">Ralstonia mannitolilytica</name>
    <dbReference type="NCBI Taxonomy" id="105219"/>
    <lineage>
        <taxon>Bacteria</taxon>
        <taxon>Pseudomonadati</taxon>
        <taxon>Pseudomonadota</taxon>
        <taxon>Betaproteobacteria</taxon>
        <taxon>Burkholderiales</taxon>
        <taxon>Burkholderiaceae</taxon>
        <taxon>Ralstonia</taxon>
    </lineage>
</organism>
<evidence type="ECO:0000313" key="2">
    <source>
        <dbReference type="EMBL" id="CAJ0679276.1"/>
    </source>
</evidence>
<gene>
    <name evidence="3" type="ORF">R77569_00841</name>
    <name evidence="2" type="ORF">R77591_00257</name>
</gene>
<dbReference type="EMBL" id="CATVXE010000001">
    <property type="protein sequence ID" value="CAJ0679276.1"/>
    <property type="molecule type" value="Genomic_DNA"/>
</dbReference>
<sequence length="149" mass="16287">MDLLYKVRLYQDNGRYSAVLVASDTMHSSTGRNVAEALENLGRSMADHPASALADCPMNPKERDAKSQIAEPMPDAPEVRRRAPLVKQRLDERFGKATLRELSDKLGLDNVTPQLLSSSIAGRGAKRVRLAIAAALGEDPNTLWPAGRH</sequence>
<reference evidence="2 5" key="1">
    <citation type="submission" date="2023-07" db="EMBL/GenBank/DDBJ databases">
        <authorList>
            <person name="Peeters C."/>
        </authorList>
    </citation>
    <scope>NUCLEOTIDE SEQUENCE</scope>
    <source>
        <strain evidence="3 5">R-77569</strain>
        <strain evidence="2">R-77591</strain>
    </source>
</reference>
<evidence type="ECO:0000256" key="1">
    <source>
        <dbReference type="SAM" id="MobiDB-lite"/>
    </source>
</evidence>
<dbReference type="Proteomes" id="UP001190002">
    <property type="component" value="Unassembled WGS sequence"/>
</dbReference>
<dbReference type="GO" id="GO:0003677">
    <property type="term" value="F:DNA binding"/>
    <property type="evidence" value="ECO:0007669"/>
    <property type="project" value="InterPro"/>
</dbReference>
<comment type="caution">
    <text evidence="2">The sequence shown here is derived from an EMBL/GenBank/DDBJ whole genome shotgun (WGS) entry which is preliminary data.</text>
</comment>
<accession>A0AAD2AHN9</accession>
<dbReference type="InterPro" id="IPR010982">
    <property type="entry name" value="Lambda_DNA-bd_dom_sf"/>
</dbReference>
<protein>
    <submittedName>
        <fullName evidence="2">Uncharacterized protein</fullName>
    </submittedName>
</protein>
<proteinExistence type="predicted"/>
<feature type="region of interest" description="Disordered" evidence="1">
    <location>
        <begin position="50"/>
        <end position="82"/>
    </location>
</feature>
<dbReference type="Proteomes" id="UP001190452">
    <property type="component" value="Unassembled WGS sequence"/>
</dbReference>